<evidence type="ECO:0000313" key="3">
    <source>
        <dbReference type="Proteomes" id="UP000032232"/>
    </source>
</evidence>
<organism evidence="2 3">
    <name type="scientific">Jannaschia aquimarina</name>
    <dbReference type="NCBI Taxonomy" id="935700"/>
    <lineage>
        <taxon>Bacteria</taxon>
        <taxon>Pseudomonadati</taxon>
        <taxon>Pseudomonadota</taxon>
        <taxon>Alphaproteobacteria</taxon>
        <taxon>Rhodobacterales</taxon>
        <taxon>Roseobacteraceae</taxon>
        <taxon>Jannaschia</taxon>
    </lineage>
</organism>
<accession>A0A0D1D7E0</accession>
<name>A0A0D1D7E0_9RHOB</name>
<proteinExistence type="predicted"/>
<dbReference type="Proteomes" id="UP000032232">
    <property type="component" value="Unassembled WGS sequence"/>
</dbReference>
<sequence length="328" mass="35794">METGGRIATTWIDGLEPVPSGPGRSGPWVPQSLTDVLFDCPEAEGETYFLLDAAAVPYLSDLLQSTTDCFQSLFQDEAAEELGDAAPWLARVQPDGALMRYAFTEGEAASWHLWSKPAGVFLRGHGGLGAIRSVLRRLTRVRTEDGAWFFLRLADPATLARYLDGPAAHGTCRAQVFADGIVRRVICRSRATAQVFAWDGPPPARTPVILLNEERLDFRLMIYERQAVEIEARLRRSFPNALDGRSPSEVCETVAAALVRLAGYGFDRPGDMEVLAGWDVLLGAPFESLDPSGEIARICTSDASGRERLSAIIERMDKLEAAGKGPTK</sequence>
<dbReference type="OrthoDB" id="6431152at2"/>
<dbReference type="PATRIC" id="fig|935700.4.peg.2527"/>
<dbReference type="STRING" id="935700.jaqu_24530"/>
<keyword evidence="3" id="KW-1185">Reference proteome</keyword>
<evidence type="ECO:0000259" key="1">
    <source>
        <dbReference type="Pfam" id="PF13503"/>
    </source>
</evidence>
<gene>
    <name evidence="2" type="ORF">jaqu_24530</name>
</gene>
<dbReference type="InterPro" id="IPR025391">
    <property type="entry name" value="DUF4123"/>
</dbReference>
<protein>
    <recommendedName>
        <fullName evidence="1">DUF4123 domain-containing protein</fullName>
    </recommendedName>
</protein>
<evidence type="ECO:0000313" key="2">
    <source>
        <dbReference type="EMBL" id="KIT15873.1"/>
    </source>
</evidence>
<dbReference type="Pfam" id="PF13503">
    <property type="entry name" value="DUF4123"/>
    <property type="match status" value="1"/>
</dbReference>
<dbReference type="AlphaFoldDB" id="A0A0D1D7E0"/>
<dbReference type="RefSeq" id="WP_043919249.1">
    <property type="nucleotide sequence ID" value="NZ_JYFE01000042.1"/>
</dbReference>
<dbReference type="EMBL" id="JYFE01000042">
    <property type="protein sequence ID" value="KIT15873.1"/>
    <property type="molecule type" value="Genomic_DNA"/>
</dbReference>
<feature type="domain" description="DUF4123" evidence="1">
    <location>
        <begin position="48"/>
        <end position="165"/>
    </location>
</feature>
<reference evidence="2 3" key="1">
    <citation type="submission" date="2015-02" db="EMBL/GenBank/DDBJ databases">
        <title>Genome Sequence of Jannaschia aquimarina DSM28248, a member of the Roseobacter clade.</title>
        <authorList>
            <person name="Voget S."/>
            <person name="Daniel R."/>
        </authorList>
    </citation>
    <scope>NUCLEOTIDE SEQUENCE [LARGE SCALE GENOMIC DNA]</scope>
    <source>
        <strain evidence="2 3">GSW-M26</strain>
    </source>
</reference>
<comment type="caution">
    <text evidence="2">The sequence shown here is derived from an EMBL/GenBank/DDBJ whole genome shotgun (WGS) entry which is preliminary data.</text>
</comment>